<feature type="region of interest" description="Disordered" evidence="7">
    <location>
        <begin position="384"/>
        <end position="420"/>
    </location>
</feature>
<feature type="domain" description="Sigma-54 factor interaction" evidence="8">
    <location>
        <begin position="143"/>
        <end position="372"/>
    </location>
</feature>
<dbReference type="InterPro" id="IPR025662">
    <property type="entry name" value="Sigma_54_int_dom_ATP-bd_1"/>
</dbReference>
<dbReference type="Gene3D" id="1.10.8.60">
    <property type="match status" value="1"/>
</dbReference>
<dbReference type="GO" id="GO:0000160">
    <property type="term" value="P:phosphorelay signal transduction system"/>
    <property type="evidence" value="ECO:0007669"/>
    <property type="project" value="InterPro"/>
</dbReference>
<feature type="domain" description="Response regulatory" evidence="9">
    <location>
        <begin position="11"/>
        <end position="125"/>
    </location>
</feature>
<dbReference type="InterPro" id="IPR003593">
    <property type="entry name" value="AAA+_ATPase"/>
</dbReference>
<comment type="caution">
    <text evidence="10">The sequence shown here is derived from an EMBL/GenBank/DDBJ whole genome shotgun (WGS) entry which is preliminary data.</text>
</comment>
<dbReference type="GO" id="GO:0043565">
    <property type="term" value="F:sequence-specific DNA binding"/>
    <property type="evidence" value="ECO:0007669"/>
    <property type="project" value="InterPro"/>
</dbReference>
<dbReference type="PROSITE" id="PS00688">
    <property type="entry name" value="SIGMA54_INTERACT_3"/>
    <property type="match status" value="1"/>
</dbReference>
<gene>
    <name evidence="10" type="ORF">FW784_03660</name>
</gene>
<dbReference type="InterPro" id="IPR002197">
    <property type="entry name" value="HTH_Fis"/>
</dbReference>
<keyword evidence="4" id="KW-0238">DNA-binding</keyword>
<evidence type="ECO:0000256" key="2">
    <source>
        <dbReference type="ARBA" id="ARBA00022840"/>
    </source>
</evidence>
<organism evidence="10 11">
    <name type="scientific">Cognatilysobacter lacus</name>
    <dbReference type="NCBI Taxonomy" id="1643323"/>
    <lineage>
        <taxon>Bacteria</taxon>
        <taxon>Pseudomonadati</taxon>
        <taxon>Pseudomonadota</taxon>
        <taxon>Gammaproteobacteria</taxon>
        <taxon>Lysobacterales</taxon>
        <taxon>Lysobacteraceae</taxon>
        <taxon>Cognatilysobacter</taxon>
    </lineage>
</organism>
<keyword evidence="11" id="KW-1185">Reference proteome</keyword>
<evidence type="ECO:0000256" key="5">
    <source>
        <dbReference type="ARBA" id="ARBA00023163"/>
    </source>
</evidence>
<dbReference type="InterPro" id="IPR025943">
    <property type="entry name" value="Sigma_54_int_dom_ATP-bd_2"/>
</dbReference>
<evidence type="ECO:0000256" key="3">
    <source>
        <dbReference type="ARBA" id="ARBA00023015"/>
    </source>
</evidence>
<evidence type="ECO:0000256" key="1">
    <source>
        <dbReference type="ARBA" id="ARBA00022741"/>
    </source>
</evidence>
<dbReference type="InterPro" id="IPR009057">
    <property type="entry name" value="Homeodomain-like_sf"/>
</dbReference>
<dbReference type="InterPro" id="IPR027417">
    <property type="entry name" value="P-loop_NTPase"/>
</dbReference>
<evidence type="ECO:0000259" key="9">
    <source>
        <dbReference type="PROSITE" id="PS50110"/>
    </source>
</evidence>
<name>A0A5D8Z9S0_9GAMM</name>
<dbReference type="PANTHER" id="PTHR32071">
    <property type="entry name" value="TRANSCRIPTIONAL REGULATORY PROTEIN"/>
    <property type="match status" value="1"/>
</dbReference>
<evidence type="ECO:0000313" key="11">
    <source>
        <dbReference type="Proteomes" id="UP000323164"/>
    </source>
</evidence>
<dbReference type="SMART" id="SM00448">
    <property type="entry name" value="REC"/>
    <property type="match status" value="1"/>
</dbReference>
<proteinExistence type="predicted"/>
<dbReference type="PRINTS" id="PR01590">
    <property type="entry name" value="HTHFIS"/>
</dbReference>
<dbReference type="AlphaFoldDB" id="A0A5D8Z9S0"/>
<keyword evidence="5" id="KW-0804">Transcription</keyword>
<dbReference type="Proteomes" id="UP000323164">
    <property type="component" value="Unassembled WGS sequence"/>
</dbReference>
<dbReference type="PROSITE" id="PS50045">
    <property type="entry name" value="SIGMA54_INTERACT_4"/>
    <property type="match status" value="1"/>
</dbReference>
<feature type="modified residue" description="4-aspartylphosphate" evidence="6">
    <location>
        <position position="60"/>
    </location>
</feature>
<dbReference type="Pfam" id="PF25601">
    <property type="entry name" value="AAA_lid_14"/>
    <property type="match status" value="1"/>
</dbReference>
<dbReference type="InterPro" id="IPR002078">
    <property type="entry name" value="Sigma_54_int"/>
</dbReference>
<dbReference type="InterPro" id="IPR058031">
    <property type="entry name" value="AAA_lid_NorR"/>
</dbReference>
<dbReference type="GO" id="GO:0006355">
    <property type="term" value="P:regulation of DNA-templated transcription"/>
    <property type="evidence" value="ECO:0007669"/>
    <property type="project" value="InterPro"/>
</dbReference>
<dbReference type="CDD" id="cd00009">
    <property type="entry name" value="AAA"/>
    <property type="match status" value="1"/>
</dbReference>
<dbReference type="GO" id="GO:0005524">
    <property type="term" value="F:ATP binding"/>
    <property type="evidence" value="ECO:0007669"/>
    <property type="project" value="UniProtKB-KW"/>
</dbReference>
<keyword evidence="6" id="KW-0597">Phosphoprotein</keyword>
<dbReference type="Gene3D" id="3.40.50.2300">
    <property type="match status" value="1"/>
</dbReference>
<reference evidence="10 11" key="1">
    <citation type="submission" date="2019-08" db="EMBL/GenBank/DDBJ databases">
        <title>Draft genome sequence of Lysobacter sp. UKS-15.</title>
        <authorList>
            <person name="Im W.-T."/>
        </authorList>
    </citation>
    <scope>NUCLEOTIDE SEQUENCE [LARGE SCALE GENOMIC DNA]</scope>
    <source>
        <strain evidence="10 11">UKS-15</strain>
    </source>
</reference>
<evidence type="ECO:0000256" key="7">
    <source>
        <dbReference type="SAM" id="MobiDB-lite"/>
    </source>
</evidence>
<dbReference type="Gene3D" id="1.10.10.60">
    <property type="entry name" value="Homeodomain-like"/>
    <property type="match status" value="1"/>
</dbReference>
<dbReference type="InterPro" id="IPR025944">
    <property type="entry name" value="Sigma_54_int_dom_CS"/>
</dbReference>
<dbReference type="Pfam" id="PF00072">
    <property type="entry name" value="Response_reg"/>
    <property type="match status" value="1"/>
</dbReference>
<dbReference type="InterPro" id="IPR001789">
    <property type="entry name" value="Sig_transdc_resp-reg_receiver"/>
</dbReference>
<dbReference type="SUPFAM" id="SSF52540">
    <property type="entry name" value="P-loop containing nucleoside triphosphate hydrolases"/>
    <property type="match status" value="1"/>
</dbReference>
<dbReference type="PROSITE" id="PS50110">
    <property type="entry name" value="RESPONSE_REGULATORY"/>
    <property type="match status" value="1"/>
</dbReference>
<dbReference type="Pfam" id="PF02954">
    <property type="entry name" value="HTH_8"/>
    <property type="match status" value="1"/>
</dbReference>
<dbReference type="SMART" id="SM00382">
    <property type="entry name" value="AAA"/>
    <property type="match status" value="1"/>
</dbReference>
<accession>A0A5D8Z9S0</accession>
<evidence type="ECO:0000256" key="6">
    <source>
        <dbReference type="PROSITE-ProRule" id="PRU00169"/>
    </source>
</evidence>
<dbReference type="OrthoDB" id="9804019at2"/>
<evidence type="ECO:0000313" key="10">
    <source>
        <dbReference type="EMBL" id="TZF90862.1"/>
    </source>
</evidence>
<dbReference type="SUPFAM" id="SSF46689">
    <property type="entry name" value="Homeodomain-like"/>
    <property type="match status" value="1"/>
</dbReference>
<dbReference type="Gene3D" id="3.40.50.300">
    <property type="entry name" value="P-loop containing nucleotide triphosphate hydrolases"/>
    <property type="match status" value="1"/>
</dbReference>
<dbReference type="FunFam" id="3.40.50.300:FF:000006">
    <property type="entry name" value="DNA-binding transcriptional regulator NtrC"/>
    <property type="match status" value="1"/>
</dbReference>
<keyword evidence="3" id="KW-0805">Transcription regulation</keyword>
<keyword evidence="2" id="KW-0067">ATP-binding</keyword>
<feature type="compositionally biased region" description="Pro residues" evidence="7">
    <location>
        <begin position="394"/>
        <end position="407"/>
    </location>
</feature>
<protein>
    <submittedName>
        <fullName evidence="10">Sigma-54-dependent Fis family transcriptional regulator</fullName>
    </submittedName>
</protein>
<sequence length="544" mass="59010">MPEPRSAPARSALVVDDERDIRELLVMTLGRMGLRCDTAANVTDARALLSRNTYDLCLTDMRLPDGTGLEIVAEINQKHPTTPVAMITAFGNVEAAVEALKAGAFDFVSKPVDLGVLRDLVRQALELHERRRAANEAGISSRLFGESPAMASLRATLTKVARSQAPVYISGESGVGKELVARTIHAEGGRASGPFVPVNCGAIPAELMESEFFGHKKGSFTGAHADKPGLFQAADGGTLFLDEVAELPLPMQVKLLRAIQEKSIRPVGSNAEVKVDVRILSATHKDLAALVEEGRFRHDLYYRINVIELRVPPLRERPEDLVGLSDVILRRLAAAQDRPAPTLSPDAVEALRVYGFPGNVRELENILERALAMADGTVIRSDELSLPKASTRPLPGPSAPTAPPPSPSAVDPRTVDPRDTATSALPSYIEEIERAAIQHALQENRYNKTRTAAALGITFRALRYKLKKLGIDRPAGGDAMRHQPAEADAARQWAWIPVHPSVTDRPKATPPDWPNGLARVMRILGCTDSAYGGPRTRRVVRTHP</sequence>
<dbReference type="PROSITE" id="PS00675">
    <property type="entry name" value="SIGMA54_INTERACT_1"/>
    <property type="match status" value="1"/>
</dbReference>
<dbReference type="PANTHER" id="PTHR32071:SF100">
    <property type="entry name" value="RESPONSE REGULATOR PROTEIN PILR"/>
    <property type="match status" value="1"/>
</dbReference>
<evidence type="ECO:0000259" key="8">
    <source>
        <dbReference type="PROSITE" id="PS50045"/>
    </source>
</evidence>
<dbReference type="InterPro" id="IPR011006">
    <property type="entry name" value="CheY-like_superfamily"/>
</dbReference>
<dbReference type="PROSITE" id="PS00676">
    <property type="entry name" value="SIGMA54_INTERACT_2"/>
    <property type="match status" value="1"/>
</dbReference>
<keyword evidence="1" id="KW-0547">Nucleotide-binding</keyword>
<dbReference type="SUPFAM" id="SSF52172">
    <property type="entry name" value="CheY-like"/>
    <property type="match status" value="1"/>
</dbReference>
<dbReference type="EMBL" id="VTRV01000024">
    <property type="protein sequence ID" value="TZF90862.1"/>
    <property type="molecule type" value="Genomic_DNA"/>
</dbReference>
<dbReference type="Pfam" id="PF00158">
    <property type="entry name" value="Sigma54_activat"/>
    <property type="match status" value="1"/>
</dbReference>
<evidence type="ECO:0000256" key="4">
    <source>
        <dbReference type="ARBA" id="ARBA00023125"/>
    </source>
</evidence>